<evidence type="ECO:0000256" key="8">
    <source>
        <dbReference type="ARBA" id="ARBA00022692"/>
    </source>
</evidence>
<comment type="similarity">
    <text evidence="3 16">Belongs to the CDP-alcohol phosphatidyltransferase class-I family.</text>
</comment>
<name>A0A1G9LMB8_9BACT</name>
<evidence type="ECO:0000256" key="1">
    <source>
        <dbReference type="ARBA" id="ARBA00004141"/>
    </source>
</evidence>
<evidence type="ECO:0000256" key="4">
    <source>
        <dbReference type="ARBA" id="ARBA00013170"/>
    </source>
</evidence>
<organism evidence="18 19">
    <name type="scientific">Maridesulfovibrio ferrireducens</name>
    <dbReference type="NCBI Taxonomy" id="246191"/>
    <lineage>
        <taxon>Bacteria</taxon>
        <taxon>Pseudomonadati</taxon>
        <taxon>Thermodesulfobacteriota</taxon>
        <taxon>Desulfovibrionia</taxon>
        <taxon>Desulfovibrionales</taxon>
        <taxon>Desulfovibrionaceae</taxon>
        <taxon>Maridesulfovibrio</taxon>
    </lineage>
</organism>
<evidence type="ECO:0000256" key="15">
    <source>
        <dbReference type="NCBIfam" id="TIGR00560"/>
    </source>
</evidence>
<dbReference type="InterPro" id="IPR050324">
    <property type="entry name" value="CDP-alcohol_PTase-I"/>
</dbReference>
<dbReference type="OrthoDB" id="9796672at2"/>
<comment type="pathway">
    <text evidence="2">Phospholipid metabolism; phosphatidylglycerol biosynthesis; phosphatidylglycerol from CDP-diacylglycerol: step 1/2.</text>
</comment>
<dbReference type="STRING" id="246191.SAMN05660337_3443"/>
<feature type="transmembrane region" description="Helical" evidence="17">
    <location>
        <begin position="6"/>
        <end position="25"/>
    </location>
</feature>
<keyword evidence="13" id="KW-1208">Phospholipid metabolism</keyword>
<dbReference type="Pfam" id="PF01066">
    <property type="entry name" value="CDP-OH_P_transf"/>
    <property type="match status" value="1"/>
</dbReference>
<evidence type="ECO:0000313" key="18">
    <source>
        <dbReference type="EMBL" id="SDL62993.1"/>
    </source>
</evidence>
<keyword evidence="11 17" id="KW-0472">Membrane</keyword>
<keyword evidence="10" id="KW-0443">Lipid metabolism</keyword>
<protein>
    <recommendedName>
        <fullName evidence="5 15">CDP-diacylglycerol--glycerol-3-phosphate 3-phosphatidyltransferase</fullName>
        <ecNumber evidence="4 15">2.7.8.5</ecNumber>
    </recommendedName>
</protein>
<dbReference type="RefSeq" id="WP_092163383.1">
    <property type="nucleotide sequence ID" value="NZ_FNGA01000007.1"/>
</dbReference>
<evidence type="ECO:0000256" key="2">
    <source>
        <dbReference type="ARBA" id="ARBA00005042"/>
    </source>
</evidence>
<keyword evidence="7 16" id="KW-0808">Transferase</keyword>
<comment type="catalytic activity">
    <reaction evidence="14">
        <text>a CDP-1,2-diacyl-sn-glycerol + sn-glycerol 3-phosphate = a 1,2-diacyl-sn-glycero-3-phospho-(1'-sn-glycero-3'-phosphate) + CMP + H(+)</text>
        <dbReference type="Rhea" id="RHEA:12593"/>
        <dbReference type="ChEBI" id="CHEBI:15378"/>
        <dbReference type="ChEBI" id="CHEBI:57597"/>
        <dbReference type="ChEBI" id="CHEBI:58332"/>
        <dbReference type="ChEBI" id="CHEBI:60110"/>
        <dbReference type="ChEBI" id="CHEBI:60377"/>
        <dbReference type="EC" id="2.7.8.5"/>
    </reaction>
</comment>
<reference evidence="19" key="1">
    <citation type="submission" date="2016-10" db="EMBL/GenBank/DDBJ databases">
        <authorList>
            <person name="Varghese N."/>
            <person name="Submissions S."/>
        </authorList>
    </citation>
    <scope>NUCLEOTIDE SEQUENCE [LARGE SCALE GENOMIC DNA]</scope>
    <source>
        <strain evidence="19">DSM 16995</strain>
    </source>
</reference>
<evidence type="ECO:0000256" key="12">
    <source>
        <dbReference type="ARBA" id="ARBA00023209"/>
    </source>
</evidence>
<gene>
    <name evidence="18" type="ORF">SAMN05660337_3443</name>
</gene>
<dbReference type="AlphaFoldDB" id="A0A1G9LMB8"/>
<dbReference type="PIRSF" id="PIRSF000847">
    <property type="entry name" value="Phos_ph_gly_syn"/>
    <property type="match status" value="1"/>
</dbReference>
<comment type="subcellular location">
    <subcellularLocation>
        <location evidence="1">Membrane</location>
        <topology evidence="1">Multi-pass membrane protein</topology>
    </subcellularLocation>
</comment>
<dbReference type="Gene3D" id="1.20.120.1760">
    <property type="match status" value="1"/>
</dbReference>
<dbReference type="PROSITE" id="PS00379">
    <property type="entry name" value="CDP_ALCOHOL_P_TRANSF"/>
    <property type="match status" value="1"/>
</dbReference>
<keyword evidence="19" id="KW-1185">Reference proteome</keyword>
<evidence type="ECO:0000256" key="14">
    <source>
        <dbReference type="ARBA" id="ARBA00048586"/>
    </source>
</evidence>
<dbReference type="InterPro" id="IPR048254">
    <property type="entry name" value="CDP_ALCOHOL_P_TRANSF_CS"/>
</dbReference>
<evidence type="ECO:0000256" key="9">
    <source>
        <dbReference type="ARBA" id="ARBA00022989"/>
    </source>
</evidence>
<dbReference type="GO" id="GO:0008444">
    <property type="term" value="F:CDP-diacylglycerol-glycerol-3-phosphate 3-phosphatidyltransferase activity"/>
    <property type="evidence" value="ECO:0007669"/>
    <property type="project" value="UniProtKB-UniRule"/>
</dbReference>
<dbReference type="PANTHER" id="PTHR14269:SF62">
    <property type="entry name" value="CDP-DIACYLGLYCEROL--GLYCEROL-3-PHOSPHATE 3-PHOSPHATIDYLTRANSFERASE 1, CHLOROPLASTIC"/>
    <property type="match status" value="1"/>
</dbReference>
<dbReference type="NCBIfam" id="TIGR00560">
    <property type="entry name" value="pgsA"/>
    <property type="match status" value="1"/>
</dbReference>
<accession>A0A1G9LMB8</accession>
<dbReference type="GO" id="GO:0046474">
    <property type="term" value="P:glycerophospholipid biosynthetic process"/>
    <property type="evidence" value="ECO:0007669"/>
    <property type="project" value="TreeGrafter"/>
</dbReference>
<evidence type="ECO:0000256" key="5">
    <source>
        <dbReference type="ARBA" id="ARBA00014944"/>
    </source>
</evidence>
<dbReference type="InterPro" id="IPR000462">
    <property type="entry name" value="CDP-OH_P_trans"/>
</dbReference>
<evidence type="ECO:0000256" key="13">
    <source>
        <dbReference type="ARBA" id="ARBA00023264"/>
    </source>
</evidence>
<feature type="transmembrane region" description="Helical" evidence="17">
    <location>
        <begin position="32"/>
        <end position="52"/>
    </location>
</feature>
<dbReference type="InterPro" id="IPR004570">
    <property type="entry name" value="Phosphatidylglycerol_P_synth"/>
</dbReference>
<evidence type="ECO:0000256" key="17">
    <source>
        <dbReference type="SAM" id="Phobius"/>
    </source>
</evidence>
<keyword evidence="8 17" id="KW-0812">Transmembrane</keyword>
<dbReference type="InterPro" id="IPR043130">
    <property type="entry name" value="CDP-OH_PTrfase_TM_dom"/>
</dbReference>
<keyword evidence="9 17" id="KW-1133">Transmembrane helix</keyword>
<sequence>MINLANSLTLGRILTVPVLVALLYFPSKITMFLAALLFFLASLTDIFDGMIARRQNQVTTLGKFLDPLADKLLISSILIMLTQLGYVDAWITVVIICRELIITGLRAIAMDMGLVLAADNFGKMKTIAQSLALGPLLLHYPYFGIDMHALGTQILYVALGLTVFSAGNYMYNLHKIWLTNE</sequence>
<evidence type="ECO:0000256" key="10">
    <source>
        <dbReference type="ARBA" id="ARBA00023098"/>
    </source>
</evidence>
<dbReference type="EC" id="2.7.8.5" evidence="4 15"/>
<dbReference type="PANTHER" id="PTHR14269">
    <property type="entry name" value="CDP-DIACYLGLYCEROL--GLYCEROL-3-PHOSPHATE 3-PHOSPHATIDYLTRANSFERASE-RELATED"/>
    <property type="match status" value="1"/>
</dbReference>
<evidence type="ECO:0000256" key="16">
    <source>
        <dbReference type="RuleBase" id="RU003750"/>
    </source>
</evidence>
<feature type="transmembrane region" description="Helical" evidence="17">
    <location>
        <begin position="72"/>
        <end position="96"/>
    </location>
</feature>
<keyword evidence="6" id="KW-0444">Lipid biosynthesis</keyword>
<evidence type="ECO:0000256" key="6">
    <source>
        <dbReference type="ARBA" id="ARBA00022516"/>
    </source>
</evidence>
<evidence type="ECO:0000313" key="19">
    <source>
        <dbReference type="Proteomes" id="UP000199053"/>
    </source>
</evidence>
<keyword evidence="12" id="KW-0594">Phospholipid biosynthesis</keyword>
<evidence type="ECO:0000256" key="3">
    <source>
        <dbReference type="ARBA" id="ARBA00010441"/>
    </source>
</evidence>
<dbReference type="EMBL" id="FNGA01000007">
    <property type="protein sequence ID" value="SDL62993.1"/>
    <property type="molecule type" value="Genomic_DNA"/>
</dbReference>
<dbReference type="GO" id="GO:0016020">
    <property type="term" value="C:membrane"/>
    <property type="evidence" value="ECO:0007669"/>
    <property type="project" value="UniProtKB-SubCell"/>
</dbReference>
<dbReference type="Proteomes" id="UP000199053">
    <property type="component" value="Unassembled WGS sequence"/>
</dbReference>
<proteinExistence type="inferred from homology"/>
<evidence type="ECO:0000256" key="7">
    <source>
        <dbReference type="ARBA" id="ARBA00022679"/>
    </source>
</evidence>
<feature type="transmembrane region" description="Helical" evidence="17">
    <location>
        <begin position="154"/>
        <end position="171"/>
    </location>
</feature>
<evidence type="ECO:0000256" key="11">
    <source>
        <dbReference type="ARBA" id="ARBA00023136"/>
    </source>
</evidence>